<evidence type="ECO:0000256" key="6">
    <source>
        <dbReference type="ARBA" id="ARBA00022989"/>
    </source>
</evidence>
<sequence>MLILGMFFLNLNIGNADVSLFSMGNDEIARKLIFDFRLPKTIAAILAGIALPVSGLLLQELFRNPLADPSVLGITSASGLGVAIVIFLSAILGLNSLLNNPWLLCLASFIGAMLGLIIIVFFSSRINSTAGLIIIGMMIAGLASAIIGVLQFFAPSEKIKSFLIWTFGSMSGLSWSQIGVFSFMVLMGILISILTLKGISGLRLGENYAHTMGVNIRKIRWLILIASAILTASATAFVGPVAFIGLAIPHICRILFKQTDVSKLYVLVVLLGVFSMLLFLWISQIFPNGNLPINIITSLIGAPIVMSIILNRKNLIHDEL</sequence>
<dbReference type="SUPFAM" id="SSF81345">
    <property type="entry name" value="ABC transporter involved in vitamin B12 uptake, BtuC"/>
    <property type="match status" value="1"/>
</dbReference>
<dbReference type="InterPro" id="IPR037294">
    <property type="entry name" value="ABC_BtuC-like"/>
</dbReference>
<dbReference type="PANTHER" id="PTHR30472">
    <property type="entry name" value="FERRIC ENTEROBACTIN TRANSPORT SYSTEM PERMEASE PROTEIN"/>
    <property type="match status" value="1"/>
</dbReference>
<evidence type="ECO:0000256" key="5">
    <source>
        <dbReference type="ARBA" id="ARBA00022692"/>
    </source>
</evidence>
<comment type="caution">
    <text evidence="9">The sequence shown here is derived from an EMBL/GenBank/DDBJ whole genome shotgun (WGS) entry which is preliminary data.</text>
</comment>
<feature type="transmembrane region" description="Helical" evidence="8">
    <location>
        <begin position="221"/>
        <end position="244"/>
    </location>
</feature>
<keyword evidence="5 8" id="KW-0812">Transmembrane</keyword>
<feature type="transmembrane region" description="Helical" evidence="8">
    <location>
        <begin position="291"/>
        <end position="310"/>
    </location>
</feature>
<dbReference type="InterPro" id="IPR000522">
    <property type="entry name" value="ABC_transptr_permease_BtuC"/>
</dbReference>
<keyword evidence="3" id="KW-0813">Transport</keyword>
<dbReference type="GO" id="GO:0022857">
    <property type="term" value="F:transmembrane transporter activity"/>
    <property type="evidence" value="ECO:0007669"/>
    <property type="project" value="InterPro"/>
</dbReference>
<dbReference type="AlphaFoldDB" id="A0A838ZT94"/>
<dbReference type="Pfam" id="PF01032">
    <property type="entry name" value="FecCD"/>
    <property type="match status" value="1"/>
</dbReference>
<keyword evidence="6 8" id="KW-1133">Transmembrane helix</keyword>
<feature type="transmembrane region" description="Helical" evidence="8">
    <location>
        <begin position="174"/>
        <end position="196"/>
    </location>
</feature>
<dbReference type="Gene3D" id="1.10.3470.10">
    <property type="entry name" value="ABC transporter involved in vitamin B12 uptake, BtuC"/>
    <property type="match status" value="1"/>
</dbReference>
<organism evidence="9 10">
    <name type="scientific">Moheibacter lacus</name>
    <dbReference type="NCBI Taxonomy" id="2745851"/>
    <lineage>
        <taxon>Bacteria</taxon>
        <taxon>Pseudomonadati</taxon>
        <taxon>Bacteroidota</taxon>
        <taxon>Flavobacteriia</taxon>
        <taxon>Flavobacteriales</taxon>
        <taxon>Weeksellaceae</taxon>
        <taxon>Moheibacter</taxon>
    </lineage>
</organism>
<dbReference type="CDD" id="cd06550">
    <property type="entry name" value="TM_ABC_iron-siderophores_like"/>
    <property type="match status" value="1"/>
</dbReference>
<feature type="transmembrane region" description="Helical" evidence="8">
    <location>
        <begin position="100"/>
        <end position="122"/>
    </location>
</feature>
<evidence type="ECO:0000256" key="3">
    <source>
        <dbReference type="ARBA" id="ARBA00022448"/>
    </source>
</evidence>
<accession>A0A838ZT94</accession>
<comment type="subcellular location">
    <subcellularLocation>
        <location evidence="1">Cell membrane</location>
        <topology evidence="1">Multi-pass membrane protein</topology>
    </subcellularLocation>
</comment>
<protein>
    <submittedName>
        <fullName evidence="9">Iron ABC transporter permease</fullName>
    </submittedName>
</protein>
<keyword evidence="7 8" id="KW-0472">Membrane</keyword>
<gene>
    <name evidence="9" type="ORF">HU137_10555</name>
</gene>
<keyword evidence="4" id="KW-1003">Cell membrane</keyword>
<evidence type="ECO:0000256" key="2">
    <source>
        <dbReference type="ARBA" id="ARBA00007935"/>
    </source>
</evidence>
<feature type="transmembrane region" description="Helical" evidence="8">
    <location>
        <begin position="264"/>
        <end position="282"/>
    </location>
</feature>
<evidence type="ECO:0000313" key="10">
    <source>
        <dbReference type="Proteomes" id="UP000552241"/>
    </source>
</evidence>
<evidence type="ECO:0000313" key="9">
    <source>
        <dbReference type="EMBL" id="MBA5630214.1"/>
    </source>
</evidence>
<dbReference type="Proteomes" id="UP000552241">
    <property type="component" value="Unassembled WGS sequence"/>
</dbReference>
<dbReference type="PANTHER" id="PTHR30472:SF41">
    <property type="entry name" value="TRANSPORT SYSTEM PERMEASE PROTEIN"/>
    <property type="match status" value="1"/>
</dbReference>
<evidence type="ECO:0000256" key="7">
    <source>
        <dbReference type="ARBA" id="ARBA00023136"/>
    </source>
</evidence>
<dbReference type="GO" id="GO:0005886">
    <property type="term" value="C:plasma membrane"/>
    <property type="evidence" value="ECO:0007669"/>
    <property type="project" value="UniProtKB-SubCell"/>
</dbReference>
<evidence type="ECO:0000256" key="1">
    <source>
        <dbReference type="ARBA" id="ARBA00004651"/>
    </source>
</evidence>
<name>A0A838ZT94_9FLAO</name>
<feature type="transmembrane region" description="Helical" evidence="8">
    <location>
        <begin position="70"/>
        <end position="94"/>
    </location>
</feature>
<evidence type="ECO:0000256" key="4">
    <source>
        <dbReference type="ARBA" id="ARBA00022475"/>
    </source>
</evidence>
<comment type="similarity">
    <text evidence="2">Belongs to the binding-protein-dependent transport system permease family. FecCD subfamily.</text>
</comment>
<feature type="transmembrane region" description="Helical" evidence="8">
    <location>
        <begin position="40"/>
        <end position="58"/>
    </location>
</feature>
<evidence type="ECO:0000256" key="8">
    <source>
        <dbReference type="SAM" id="Phobius"/>
    </source>
</evidence>
<dbReference type="GO" id="GO:0033214">
    <property type="term" value="P:siderophore-iron import into cell"/>
    <property type="evidence" value="ECO:0007669"/>
    <property type="project" value="TreeGrafter"/>
</dbReference>
<keyword evidence="10" id="KW-1185">Reference proteome</keyword>
<dbReference type="EMBL" id="JACDZE010000003">
    <property type="protein sequence ID" value="MBA5630214.1"/>
    <property type="molecule type" value="Genomic_DNA"/>
</dbReference>
<feature type="transmembrane region" description="Helical" evidence="8">
    <location>
        <begin position="129"/>
        <end position="154"/>
    </location>
</feature>
<proteinExistence type="inferred from homology"/>
<reference evidence="9 10" key="1">
    <citation type="submission" date="2020-07" db="EMBL/GenBank/DDBJ databases">
        <title>Moheibacter lacus sp. nov., a member of the family Flavobacteriaceae isolated from freshwater lake sediment.</title>
        <authorList>
            <person name="Liu Y."/>
        </authorList>
    </citation>
    <scope>NUCLEOTIDE SEQUENCE [LARGE SCALE GENOMIC DNA]</scope>
    <source>
        <strain evidence="9 10">BDHS18</strain>
    </source>
</reference>